<sequence>MQFGGTVTQPLVSVPGYVRGYRYTITASGGSGTSVAGKADAPFNCVSLVTVKDAFGNPLIVGPGYEMLYLLPKYSGQFGIGPMRDITSFQSYSAIAAATGNFQFSTYLPLEFVKAYGVISGANASLLPTITLNMAASGTVYSTVPTTLPTLEARCDADFYWLPEGVSVEPPGLGTTCQWVYQQANPTIAPSSTTTVQLPRLGGYLSEIILILRDSTGARVDAWPSQFRLLVDGVPLIDSSLNEVYDDMQNTYENTTRPTGVVAFSRKTSLNQQNQGLFDTGETFLSTNPGTLIEIQGAPWGTGGTGPYTLSCLVGQVVPSGTLIQGLPEL</sequence>
<evidence type="ECO:0000313" key="1">
    <source>
        <dbReference type="EMBL" id="AGS73934.1"/>
    </source>
</evidence>
<evidence type="ECO:0000313" key="2">
    <source>
        <dbReference type="Proteomes" id="UP000015423"/>
    </source>
</evidence>
<geneLocation type="plasmid" evidence="1 2">
    <name>pSCO2</name>
</geneLocation>
<dbReference type="Proteomes" id="UP000015423">
    <property type="component" value="Plasmid pSCO2"/>
</dbReference>
<accession>S5VFD3</accession>
<dbReference type="HOGENOM" id="CLU_841764_0_0_11"/>
<keyword evidence="1" id="KW-0614">Plasmid</keyword>
<dbReference type="KEGG" id="sci:B446_35878"/>
<dbReference type="EMBL" id="CP006261">
    <property type="protein sequence ID" value="AGS73934.1"/>
    <property type="molecule type" value="Genomic_DNA"/>
</dbReference>
<proteinExistence type="predicted"/>
<protein>
    <submittedName>
        <fullName evidence="1">Uncharacterized protein</fullName>
    </submittedName>
</protein>
<gene>
    <name evidence="1" type="ORF">B446_35878</name>
</gene>
<dbReference type="AlphaFoldDB" id="S5VFD3"/>
<dbReference type="PATRIC" id="fig|1214242.5.peg.7314"/>
<organism evidence="1 2">
    <name type="scientific">Streptomyces collinus (strain DSM 40733 / Tue 365)</name>
    <dbReference type="NCBI Taxonomy" id="1214242"/>
    <lineage>
        <taxon>Bacteria</taxon>
        <taxon>Bacillati</taxon>
        <taxon>Actinomycetota</taxon>
        <taxon>Actinomycetes</taxon>
        <taxon>Kitasatosporales</taxon>
        <taxon>Streptomycetaceae</taxon>
        <taxon>Streptomyces</taxon>
    </lineage>
</organism>
<name>S5VFD3_STRC3</name>
<reference evidence="1 2" key="1">
    <citation type="submission" date="2012-10" db="EMBL/GenBank/DDBJ databases">
        <title>The complete genome sequence of Streptomyces collinus Tu 365.</title>
        <authorList>
            <person name="Ruckert C."/>
            <person name="Szczepanowski R."/>
            <person name="Goesmann A."/>
            <person name="Pross E.K."/>
            <person name="Musiol E.M."/>
            <person name="Blin K."/>
            <person name="Wohlleben W."/>
            <person name="Puhler A."/>
            <person name="Weber T."/>
            <person name="Kalinowski J."/>
        </authorList>
    </citation>
    <scope>NUCLEOTIDE SEQUENCE [LARGE SCALE GENOMIC DNA]</scope>
    <source>
        <strain evidence="2">DSM 40733 / Tue 365</strain>
        <plasmid evidence="1 2">pSCO2</plasmid>
    </source>
</reference>
<keyword evidence="2" id="KW-1185">Reference proteome</keyword>